<dbReference type="PANTHER" id="PTHR31005">
    <property type="entry name" value="DUF4139 DOMAIN-CONTAINING PROTEIN"/>
    <property type="match status" value="1"/>
</dbReference>
<dbReference type="HOGENOM" id="CLU_025153_0_0_0"/>
<feature type="domain" description="DUF4139" evidence="3">
    <location>
        <begin position="226"/>
        <end position="530"/>
    </location>
</feature>
<feature type="signal peptide" evidence="2">
    <location>
        <begin position="1"/>
        <end position="27"/>
    </location>
</feature>
<evidence type="ECO:0000313" key="4">
    <source>
        <dbReference type="EMBL" id="ADB17954.1"/>
    </source>
</evidence>
<evidence type="ECO:0000256" key="1">
    <source>
        <dbReference type="SAM" id="Coils"/>
    </source>
</evidence>
<dbReference type="EMBL" id="CP001848">
    <property type="protein sequence ID" value="ADB17954.1"/>
    <property type="molecule type" value="Genomic_DNA"/>
</dbReference>
<dbReference type="Pfam" id="PF13598">
    <property type="entry name" value="DUF4139"/>
    <property type="match status" value="1"/>
</dbReference>
<dbReference type="STRING" id="530564.Psta_3290"/>
<dbReference type="eggNOG" id="COG5316">
    <property type="taxonomic scope" value="Bacteria"/>
</dbReference>
<protein>
    <recommendedName>
        <fullName evidence="3">DUF4139 domain-containing protein</fullName>
    </recommendedName>
</protein>
<dbReference type="KEGG" id="psl:Psta_3290"/>
<keyword evidence="2" id="KW-0732">Signal</keyword>
<reference evidence="4 5" key="1">
    <citation type="journal article" date="2009" name="Stand. Genomic Sci.">
        <title>Complete genome sequence of Pirellula staleyi type strain (ATCC 27377).</title>
        <authorList>
            <person name="Clum A."/>
            <person name="Tindall B.J."/>
            <person name="Sikorski J."/>
            <person name="Ivanova N."/>
            <person name="Mavrommatis K."/>
            <person name="Lucas S."/>
            <person name="Glavina del Rio T."/>
            <person name="Nolan M."/>
            <person name="Chen F."/>
            <person name="Tice H."/>
            <person name="Pitluck S."/>
            <person name="Cheng J.F."/>
            <person name="Chertkov O."/>
            <person name="Brettin T."/>
            <person name="Han C."/>
            <person name="Detter J.C."/>
            <person name="Kuske C."/>
            <person name="Bruce D."/>
            <person name="Goodwin L."/>
            <person name="Ovchinikova G."/>
            <person name="Pati A."/>
            <person name="Mikhailova N."/>
            <person name="Chen A."/>
            <person name="Palaniappan K."/>
            <person name="Land M."/>
            <person name="Hauser L."/>
            <person name="Chang Y.J."/>
            <person name="Jeffries C.D."/>
            <person name="Chain P."/>
            <person name="Rohde M."/>
            <person name="Goker M."/>
            <person name="Bristow J."/>
            <person name="Eisen J.A."/>
            <person name="Markowitz V."/>
            <person name="Hugenholtz P."/>
            <person name="Kyrpides N.C."/>
            <person name="Klenk H.P."/>
            <person name="Lapidus A."/>
        </authorList>
    </citation>
    <scope>NUCLEOTIDE SEQUENCE [LARGE SCALE GENOMIC DNA]</scope>
    <source>
        <strain evidence="5">ATCC 27377 / DSM 6068 / ICPB 4128</strain>
    </source>
</reference>
<dbReference type="AlphaFoldDB" id="D2QXB4"/>
<dbReference type="InterPro" id="IPR037291">
    <property type="entry name" value="DUF4139"/>
</dbReference>
<accession>D2QXB4</accession>
<feature type="chain" id="PRO_5003035254" description="DUF4139 domain-containing protein" evidence="2">
    <location>
        <begin position="28"/>
        <end position="696"/>
    </location>
</feature>
<gene>
    <name evidence="4" type="ordered locus">Psta_3290</name>
</gene>
<dbReference type="InterPro" id="IPR011935">
    <property type="entry name" value="CHP02231"/>
</dbReference>
<dbReference type="PANTHER" id="PTHR31005:SF8">
    <property type="entry name" value="DUF4139 DOMAIN-CONTAINING PROTEIN"/>
    <property type="match status" value="1"/>
</dbReference>
<proteinExistence type="predicted"/>
<evidence type="ECO:0000259" key="3">
    <source>
        <dbReference type="Pfam" id="PF13598"/>
    </source>
</evidence>
<sequence precursor="true">MLLSATRWLRGALAVIVLATSTGLLSAQDPAAEGEAKPALPLGRVVMFSSGVAFYERRGDVEGDATIDLRFNTRDINDLLKSMVLEDLGGGQISTVSYGSKDPITRTLRTFSIDLTTSPTLGDLLAQIRGERIELDSPTPTSGVIVGIEKRDQKVGDQVVQTSILTLLTDEGLRNISLDNIGRIKLSNPKLDAELRQALLVLAMGKSADKKSVSLSFTGKGKRPVRVGYIQESPIWKTSYRLVLDDEKQPLLQGWAIVENTTEEDWNNVNLTLISGRPISFTMDLYQPLYIDRPEVKPELYASLTPRTYDQSMAEADREFEALAHDEKSRDAAAKPAMANRRMAEAASNGVELQMMKRAEDKAFNPASGVQSVATASDVGELFQYRIATPVSLERQKSAMLPIVNDSVKGEKVSIYSESSHAKHPLSGVRLKNSTDLHLMQGPITVFDGGAYAGDAQIQDLQPGTERLISYALDLDTEVAPSIEGLPEELVSVKVVRGVLESSRKYGRKKNYVIKNSSKKTKQVLIEYPVEASWNLIEPKEATEKTRDLYRFAVAAEPGVAANLLVREERVDTQRVALANCDDNMIRFYIQAAVVSPALKEKLGEVIKRKEGLALLVAKRGELERQVTVIFEEQTRIRQNMEQLPKDSDLFRRYVTKFNEQEDKVEQLREQIKKAIDDENNGRNDLNNFLSNIDLS</sequence>
<evidence type="ECO:0000256" key="2">
    <source>
        <dbReference type="SAM" id="SignalP"/>
    </source>
</evidence>
<organism evidence="4 5">
    <name type="scientific">Pirellula staleyi (strain ATCC 27377 / DSM 6068 / ICPB 4128)</name>
    <name type="common">Pirella staleyi</name>
    <dbReference type="NCBI Taxonomy" id="530564"/>
    <lineage>
        <taxon>Bacteria</taxon>
        <taxon>Pseudomonadati</taxon>
        <taxon>Planctomycetota</taxon>
        <taxon>Planctomycetia</taxon>
        <taxon>Pirellulales</taxon>
        <taxon>Pirellulaceae</taxon>
        <taxon>Pirellula</taxon>
    </lineage>
</organism>
<feature type="coiled-coil region" evidence="1">
    <location>
        <begin position="651"/>
        <end position="685"/>
    </location>
</feature>
<keyword evidence="1" id="KW-0175">Coiled coil</keyword>
<dbReference type="Proteomes" id="UP000001887">
    <property type="component" value="Chromosome"/>
</dbReference>
<keyword evidence="5" id="KW-1185">Reference proteome</keyword>
<dbReference type="OrthoDB" id="9777444at2"/>
<evidence type="ECO:0000313" key="5">
    <source>
        <dbReference type="Proteomes" id="UP000001887"/>
    </source>
</evidence>
<name>D2QXB4_PIRSD</name>